<organism evidence="1">
    <name type="scientific">freshwater sediment metagenome</name>
    <dbReference type="NCBI Taxonomy" id="556182"/>
    <lineage>
        <taxon>unclassified sequences</taxon>
        <taxon>metagenomes</taxon>
        <taxon>ecological metagenomes</taxon>
    </lineage>
</organism>
<dbReference type="PANTHER" id="PTHR35146">
    <property type="entry name" value="UPF0178 PROTEIN YAII"/>
    <property type="match status" value="1"/>
</dbReference>
<dbReference type="AlphaFoldDB" id="A0AA48M1M8"/>
<dbReference type="NCBIfam" id="NF001095">
    <property type="entry name" value="PRK00124.1"/>
    <property type="match status" value="1"/>
</dbReference>
<dbReference type="HAMAP" id="MF_00489">
    <property type="entry name" value="UPF0178"/>
    <property type="match status" value="1"/>
</dbReference>
<gene>
    <name evidence="1" type="ORF">AMST5_01200</name>
</gene>
<sequence>MTIKIYIDADACPVKEETYKVAIRYGLHTVVVSNSFMQIPSSPLISRIIVTAGPDVADDWIAQHIVAGDVVVTSDIPLAARVLAKEAHAIAPYGRAFTEDSIGLALAQRSIMEHIRSTGETTGGPPPFSSANRSRFLQALDQTIARERRKRALSETE</sequence>
<protein>
    <submittedName>
        <fullName evidence="1">Uncharacterized protein</fullName>
    </submittedName>
</protein>
<accession>A0AA48M1M8</accession>
<name>A0AA48M1M8_9ZZZZ</name>
<reference evidence="1" key="1">
    <citation type="submission" date="2023-07" db="EMBL/GenBank/DDBJ databases">
        <authorList>
            <person name="Pelsma A.J. K."/>
        </authorList>
    </citation>
    <scope>NUCLEOTIDE SEQUENCE</scope>
</reference>
<dbReference type="Pfam" id="PF02639">
    <property type="entry name" value="DUF188"/>
    <property type="match status" value="1"/>
</dbReference>
<dbReference type="PANTHER" id="PTHR35146:SF1">
    <property type="entry name" value="UPF0178 PROTEIN YAII"/>
    <property type="match status" value="1"/>
</dbReference>
<dbReference type="EMBL" id="OY288114">
    <property type="protein sequence ID" value="CAJ0859350.1"/>
    <property type="molecule type" value="Genomic_DNA"/>
</dbReference>
<evidence type="ECO:0000313" key="1">
    <source>
        <dbReference type="EMBL" id="CAJ0859350.1"/>
    </source>
</evidence>
<proteinExistence type="inferred from homology"/>
<dbReference type="InterPro" id="IPR003791">
    <property type="entry name" value="UPF0178"/>
</dbReference>
<dbReference type="CDD" id="cd18720">
    <property type="entry name" value="PIN_YqxD-like"/>
    <property type="match status" value="1"/>
</dbReference>